<evidence type="ECO:0000313" key="1">
    <source>
        <dbReference type="EMBL" id="VDM70154.1"/>
    </source>
</evidence>
<sequence>MDDITKFNFVVEQLAPAVPVKLSALLSARVRSVSVWMATYGDSVINNITVIMRQISAQN</sequence>
<accession>A0A3P7IWX9</accession>
<reference evidence="1 2" key="1">
    <citation type="submission" date="2018-11" db="EMBL/GenBank/DDBJ databases">
        <authorList>
            <consortium name="Pathogen Informatics"/>
        </authorList>
    </citation>
    <scope>NUCLEOTIDE SEQUENCE [LARGE SCALE GENOMIC DNA]</scope>
</reference>
<organism evidence="1 2">
    <name type="scientific">Strongylus vulgaris</name>
    <name type="common">Blood worm</name>
    <dbReference type="NCBI Taxonomy" id="40348"/>
    <lineage>
        <taxon>Eukaryota</taxon>
        <taxon>Metazoa</taxon>
        <taxon>Ecdysozoa</taxon>
        <taxon>Nematoda</taxon>
        <taxon>Chromadorea</taxon>
        <taxon>Rhabditida</taxon>
        <taxon>Rhabditina</taxon>
        <taxon>Rhabditomorpha</taxon>
        <taxon>Strongyloidea</taxon>
        <taxon>Strongylidae</taxon>
        <taxon>Strongylus</taxon>
    </lineage>
</organism>
<evidence type="ECO:0000313" key="2">
    <source>
        <dbReference type="Proteomes" id="UP000270094"/>
    </source>
</evidence>
<protein>
    <submittedName>
        <fullName evidence="1">Uncharacterized protein</fullName>
    </submittedName>
</protein>
<proteinExistence type="predicted"/>
<gene>
    <name evidence="1" type="ORF">SVUK_LOCUS5152</name>
</gene>
<name>A0A3P7IWX9_STRVU</name>
<dbReference type="AlphaFoldDB" id="A0A3P7IWX9"/>
<keyword evidence="2" id="KW-1185">Reference proteome</keyword>
<dbReference type="OrthoDB" id="6337587at2759"/>
<dbReference type="EMBL" id="UYYB01014906">
    <property type="protein sequence ID" value="VDM70154.1"/>
    <property type="molecule type" value="Genomic_DNA"/>
</dbReference>
<dbReference type="Proteomes" id="UP000270094">
    <property type="component" value="Unassembled WGS sequence"/>
</dbReference>